<evidence type="ECO:0000313" key="2">
    <source>
        <dbReference type="Proteomes" id="UP001307889"/>
    </source>
</evidence>
<accession>A0ABN7AHG1</accession>
<keyword evidence="2" id="KW-1185">Reference proteome</keyword>
<sequence length="109" mass="13063">MSPQREFVPPDRRNRRFAHPAHLDVIVVTVTTDNCRRVDSQMRACLFEHRRHRRRRFVHQRVHLFDYRRFSAAVAEHFIGHGNNYDGQLSTRPRPASSEINRRAIYLTK</sequence>
<name>A0ABN7AHG1_9HEMI</name>
<organism evidence="1 2">
    <name type="scientific">Nesidiocoris tenuis</name>
    <dbReference type="NCBI Taxonomy" id="355587"/>
    <lineage>
        <taxon>Eukaryota</taxon>
        <taxon>Metazoa</taxon>
        <taxon>Ecdysozoa</taxon>
        <taxon>Arthropoda</taxon>
        <taxon>Hexapoda</taxon>
        <taxon>Insecta</taxon>
        <taxon>Pterygota</taxon>
        <taxon>Neoptera</taxon>
        <taxon>Paraneoptera</taxon>
        <taxon>Hemiptera</taxon>
        <taxon>Heteroptera</taxon>
        <taxon>Panheteroptera</taxon>
        <taxon>Cimicomorpha</taxon>
        <taxon>Miridae</taxon>
        <taxon>Dicyphina</taxon>
        <taxon>Nesidiocoris</taxon>
    </lineage>
</organism>
<dbReference type="EMBL" id="AP028911">
    <property type="protein sequence ID" value="BES91674.1"/>
    <property type="molecule type" value="Genomic_DNA"/>
</dbReference>
<dbReference type="Proteomes" id="UP001307889">
    <property type="component" value="Chromosome 3"/>
</dbReference>
<proteinExistence type="predicted"/>
<reference evidence="1 2" key="1">
    <citation type="submission" date="2023-09" db="EMBL/GenBank/DDBJ databases">
        <title>Nesidiocoris tenuis whole genome shotgun sequence.</title>
        <authorList>
            <person name="Shibata T."/>
            <person name="Shimoda M."/>
            <person name="Kobayashi T."/>
            <person name="Uehara T."/>
        </authorList>
    </citation>
    <scope>NUCLEOTIDE SEQUENCE [LARGE SCALE GENOMIC DNA]</scope>
    <source>
        <strain evidence="1 2">Japan</strain>
    </source>
</reference>
<gene>
    <name evidence="1" type="ORF">NTJ_04483</name>
</gene>
<protein>
    <submittedName>
        <fullName evidence="1">Uncharacterized protein</fullName>
    </submittedName>
</protein>
<evidence type="ECO:0000313" key="1">
    <source>
        <dbReference type="EMBL" id="BES91674.1"/>
    </source>
</evidence>